<dbReference type="eggNOG" id="COG3914">
    <property type="taxonomic scope" value="Bacteria"/>
</dbReference>
<evidence type="ECO:0000313" key="1">
    <source>
        <dbReference type="EMBL" id="EGF92352.1"/>
    </source>
</evidence>
<proteinExistence type="predicted"/>
<evidence type="ECO:0008006" key="3">
    <source>
        <dbReference type="Google" id="ProtNLM"/>
    </source>
</evidence>
<dbReference type="HOGENOM" id="CLU_108867_0_0_5"/>
<reference evidence="2" key="1">
    <citation type="submission" date="2011-03" db="EMBL/GenBank/DDBJ databases">
        <title>Draft genome sequence of Brevundimonas diminuta.</title>
        <authorList>
            <person name="Brown P.J.B."/>
            <person name="Buechlein A."/>
            <person name="Hemmerich C."/>
            <person name="Brun Y.V."/>
        </authorList>
    </citation>
    <scope>NUCLEOTIDE SEQUENCE [LARGE SCALE GENOMIC DNA]</scope>
    <source>
        <strain evidence="2">C19</strain>
    </source>
</reference>
<gene>
    <name evidence="1" type="ORF">ABI_07880</name>
</gene>
<dbReference type="Proteomes" id="UP000006512">
    <property type="component" value="Unassembled WGS sequence"/>
</dbReference>
<name>F4QLT3_9CAUL</name>
<accession>F4QLT3</accession>
<dbReference type="InterPro" id="IPR029063">
    <property type="entry name" value="SAM-dependent_MTases_sf"/>
</dbReference>
<keyword evidence="2" id="KW-1185">Reference proteome</keyword>
<dbReference type="RefSeq" id="WP_006271527.1">
    <property type="nucleotide sequence ID" value="NZ_GL883077.1"/>
</dbReference>
<dbReference type="OrthoDB" id="7445868at2"/>
<evidence type="ECO:0000313" key="2">
    <source>
        <dbReference type="Proteomes" id="UP000006512"/>
    </source>
</evidence>
<organism evidence="1 2">
    <name type="scientific">Asticcacaulis biprosthecium C19</name>
    <dbReference type="NCBI Taxonomy" id="715226"/>
    <lineage>
        <taxon>Bacteria</taxon>
        <taxon>Pseudomonadati</taxon>
        <taxon>Pseudomonadota</taxon>
        <taxon>Alphaproteobacteria</taxon>
        <taxon>Caulobacterales</taxon>
        <taxon>Caulobacteraceae</taxon>
        <taxon>Asticcacaulis</taxon>
    </lineage>
</organism>
<protein>
    <recommendedName>
        <fullName evidence="3">Class I SAM-dependent methyltransferase</fullName>
    </recommendedName>
</protein>
<sequence>MTTETGPFIELLRPHMDEPAQSYYFDLLEQASVYLEYGSGGSTVCAAHSENISTVISVESDPQWIGHVRHNLGEVAHKVHLEHADVGPVVDWGRPRDRGGIDTYHNYATQPWEIAWRLGVMPDLIMVDGRFRVACFLYSLVCAPEGATLILDDYVGRDHYKVVEDFCPLFEMSGRMAVFKVTKTYELPQLMKQFARHSILAD</sequence>
<dbReference type="Gene3D" id="3.40.50.150">
    <property type="entry name" value="Vaccinia Virus protein VP39"/>
    <property type="match status" value="1"/>
</dbReference>
<dbReference type="EMBL" id="GL883077">
    <property type="protein sequence ID" value="EGF92352.1"/>
    <property type="molecule type" value="Genomic_DNA"/>
</dbReference>
<dbReference type="AlphaFoldDB" id="F4QLT3"/>
<dbReference type="STRING" id="715226.ABI_07880"/>